<dbReference type="PANTHER" id="PTHR10845">
    <property type="entry name" value="REGULATOR OF G PROTEIN SIGNALING"/>
    <property type="match status" value="1"/>
</dbReference>
<feature type="compositionally biased region" description="Low complexity" evidence="1">
    <location>
        <begin position="246"/>
        <end position="279"/>
    </location>
</feature>
<evidence type="ECO:0000313" key="3">
    <source>
        <dbReference type="EMBL" id="KAA6410499.1"/>
    </source>
</evidence>
<dbReference type="InterPro" id="IPR016137">
    <property type="entry name" value="RGS"/>
</dbReference>
<comment type="caution">
    <text evidence="3">The sequence shown here is derived from an EMBL/GenBank/DDBJ whole genome shotgun (WGS) entry which is preliminary data.</text>
</comment>
<proteinExistence type="predicted"/>
<feature type="domain" description="RGS" evidence="2">
    <location>
        <begin position="74"/>
        <end position="202"/>
    </location>
</feature>
<dbReference type="InterPro" id="IPR036305">
    <property type="entry name" value="RGS_sf"/>
</dbReference>
<dbReference type="PROSITE" id="PS50132">
    <property type="entry name" value="RGS"/>
    <property type="match status" value="1"/>
</dbReference>
<organism evidence="3 4">
    <name type="scientific">Lasallia pustulata</name>
    <dbReference type="NCBI Taxonomy" id="136370"/>
    <lineage>
        <taxon>Eukaryota</taxon>
        <taxon>Fungi</taxon>
        <taxon>Dikarya</taxon>
        <taxon>Ascomycota</taxon>
        <taxon>Pezizomycotina</taxon>
        <taxon>Lecanoromycetes</taxon>
        <taxon>OSLEUM clade</taxon>
        <taxon>Umbilicariomycetidae</taxon>
        <taxon>Umbilicariales</taxon>
        <taxon>Umbilicariaceae</taxon>
        <taxon>Lasallia</taxon>
    </lineage>
</organism>
<evidence type="ECO:0000259" key="2">
    <source>
        <dbReference type="PROSITE" id="PS50132"/>
    </source>
</evidence>
<evidence type="ECO:0000313" key="4">
    <source>
        <dbReference type="Proteomes" id="UP000324767"/>
    </source>
</evidence>
<dbReference type="OrthoDB" id="10266999at2759"/>
<dbReference type="EMBL" id="VXIT01000009">
    <property type="protein sequence ID" value="KAA6410499.1"/>
    <property type="molecule type" value="Genomic_DNA"/>
</dbReference>
<reference evidence="3 4" key="1">
    <citation type="submission" date="2019-09" db="EMBL/GenBank/DDBJ databases">
        <title>The hologenome of the rock-dwelling lichen Lasallia pustulata.</title>
        <authorList>
            <person name="Greshake Tzovaras B."/>
            <person name="Segers F."/>
            <person name="Bicker A."/>
            <person name="Dal Grande F."/>
            <person name="Otte J."/>
            <person name="Hankeln T."/>
            <person name="Schmitt I."/>
            <person name="Ebersberger I."/>
        </authorList>
    </citation>
    <scope>NUCLEOTIDE SEQUENCE [LARGE SCALE GENOMIC DNA]</scope>
    <source>
        <strain evidence="3">A1-1</strain>
    </source>
</reference>
<dbReference type="SUPFAM" id="SSF48097">
    <property type="entry name" value="Regulator of G-protein signaling, RGS"/>
    <property type="match status" value="1"/>
</dbReference>
<dbReference type="InterPro" id="IPR044926">
    <property type="entry name" value="RGS_subdomain_2"/>
</dbReference>
<gene>
    <name evidence="3" type="ORF">FRX48_05921</name>
</gene>
<dbReference type="Gene3D" id="1.10.167.10">
    <property type="entry name" value="Regulator of G-protein Signalling 4, domain 2"/>
    <property type="match status" value="1"/>
</dbReference>
<dbReference type="CDD" id="cd07440">
    <property type="entry name" value="RGS"/>
    <property type="match status" value="1"/>
</dbReference>
<sequence length="371" mass="40521">MIFRKTSPPSSYLSSPSPELSPRCSTVLSDCDADDEATMYPIDEFTPSRPLGVATLHHQANGPYCPRRPTLQEVLSNIAPPPWTLSAFTAYLSQNHCLETLEFTMDAERYQLKYDAMAEHMVGMPMSSDVEECGYVMMLWQRLLDAYIVPDGPREVNLPSNVRDALLSIPNHTAPPSPDVLDDAVKIIYELMDESVLVPFLNEMSHRGSQSYSNTWTDSDENVYLRGSPDDHSSGRRSSSSRRRASPPASALEGPTSLSLGRSSTSRHSTTSTLSLGLSRSRHHQHSSGATADQGLTDDSGSSSSPGKDSPVTPPTTPPAMEMGGGSPRSHRGDGTWRKMTGMTGRLGWKKKSSSGIRDSRFPTIEDEGNL</sequence>
<evidence type="ECO:0000256" key="1">
    <source>
        <dbReference type="SAM" id="MobiDB-lite"/>
    </source>
</evidence>
<protein>
    <recommendedName>
        <fullName evidence="2">RGS domain-containing protein</fullName>
    </recommendedName>
</protein>
<dbReference type="PANTHER" id="PTHR10845:SF267">
    <property type="entry name" value="REGULATOR OF G PROTEIN SIGNALING DOMAIN PROTEIN (AFU_ORTHOLOGUE AFUA_6G06860)"/>
    <property type="match status" value="1"/>
</dbReference>
<feature type="compositionally biased region" description="Polar residues" evidence="1">
    <location>
        <begin position="208"/>
        <end position="217"/>
    </location>
</feature>
<name>A0A5M8PM48_9LECA</name>
<feature type="region of interest" description="Disordered" evidence="1">
    <location>
        <begin position="208"/>
        <end position="371"/>
    </location>
</feature>
<feature type="compositionally biased region" description="Low complexity" evidence="1">
    <location>
        <begin position="298"/>
        <end position="311"/>
    </location>
</feature>
<dbReference type="AlphaFoldDB" id="A0A5M8PM48"/>
<accession>A0A5M8PM48</accession>
<dbReference type="SMART" id="SM00315">
    <property type="entry name" value="RGS"/>
    <property type="match status" value="1"/>
</dbReference>
<dbReference type="Proteomes" id="UP000324767">
    <property type="component" value="Unassembled WGS sequence"/>
</dbReference>
<dbReference type="Pfam" id="PF00615">
    <property type="entry name" value="RGS"/>
    <property type="match status" value="1"/>
</dbReference>